<keyword evidence="1" id="KW-1133">Transmembrane helix</keyword>
<dbReference type="Proteomes" id="UP000663832">
    <property type="component" value="Unassembled WGS sequence"/>
</dbReference>
<keyword evidence="1" id="KW-0812">Transmembrane</keyword>
<dbReference type="EMBL" id="CAJNOM010000151">
    <property type="protein sequence ID" value="CAF1146551.1"/>
    <property type="molecule type" value="Genomic_DNA"/>
</dbReference>
<proteinExistence type="predicted"/>
<evidence type="ECO:0000313" key="3">
    <source>
        <dbReference type="EMBL" id="CAF1146551.1"/>
    </source>
</evidence>
<feature type="transmembrane region" description="Helical" evidence="1">
    <location>
        <begin position="254"/>
        <end position="287"/>
    </location>
</feature>
<sequence length="371" mass="43129">MSGTSSIPPDYQNANPLLYTFRNDNTGIQPYFIIVAQFFIFEISLRLWDRAVYGTWLLPSDLIIIKRIPSLPPPPPPPRPPFPLSSELIQSGINSISTGRRSSRIRTIYFLRDSKGILIKTDEKEEMPTFDLHDIVVSVLPLLAHTIWFCFIQSSCMSGANATTWNCYNLFGYRIYNYLFGPFTDFAYEYISKLIILRDMRELRIPLIHHKKRWRNILAMIIFYPALVLSTITFIFVGGLLLPYAFTNVIPMVIVYSFLVVIYAYVVSVITLLIKFYTFVTGNIFSFHGEKLNFIKKQMKKYHFKRRLVIRFGARLFPYLISVLFNLSQYFYYGDDYLGALTREADSRDLTPYFARMTNSSQLAHTILTTI</sequence>
<dbReference type="Proteomes" id="UP000663877">
    <property type="component" value="Unassembled WGS sequence"/>
</dbReference>
<evidence type="ECO:0000256" key="1">
    <source>
        <dbReference type="SAM" id="Phobius"/>
    </source>
</evidence>
<dbReference type="EMBL" id="CAJNOI010000144">
    <property type="protein sequence ID" value="CAF1124623.1"/>
    <property type="molecule type" value="Genomic_DNA"/>
</dbReference>
<gene>
    <name evidence="2" type="ORF">BJG266_LOCUS22652</name>
    <name evidence="3" type="ORF">QVE165_LOCUS22779</name>
</gene>
<feature type="transmembrane region" description="Helical" evidence="1">
    <location>
        <begin position="217"/>
        <end position="242"/>
    </location>
</feature>
<evidence type="ECO:0000313" key="5">
    <source>
        <dbReference type="Proteomes" id="UP000663877"/>
    </source>
</evidence>
<organism evidence="2 5">
    <name type="scientific">Adineta steineri</name>
    <dbReference type="NCBI Taxonomy" id="433720"/>
    <lineage>
        <taxon>Eukaryota</taxon>
        <taxon>Metazoa</taxon>
        <taxon>Spiralia</taxon>
        <taxon>Gnathifera</taxon>
        <taxon>Rotifera</taxon>
        <taxon>Eurotatoria</taxon>
        <taxon>Bdelloidea</taxon>
        <taxon>Adinetida</taxon>
        <taxon>Adinetidae</taxon>
        <taxon>Adineta</taxon>
    </lineage>
</organism>
<keyword evidence="1" id="KW-0472">Membrane</keyword>
<keyword evidence="4" id="KW-1185">Reference proteome</keyword>
<evidence type="ECO:0000313" key="4">
    <source>
        <dbReference type="Proteomes" id="UP000663832"/>
    </source>
</evidence>
<dbReference type="AlphaFoldDB" id="A0A814QV63"/>
<evidence type="ECO:0000313" key="2">
    <source>
        <dbReference type="EMBL" id="CAF1124623.1"/>
    </source>
</evidence>
<comment type="caution">
    <text evidence="2">The sequence shown here is derived from an EMBL/GenBank/DDBJ whole genome shotgun (WGS) entry which is preliminary data.</text>
</comment>
<protein>
    <submittedName>
        <fullName evidence="2">Uncharacterized protein</fullName>
    </submittedName>
</protein>
<name>A0A814QV63_9BILA</name>
<feature type="transmembrane region" description="Helical" evidence="1">
    <location>
        <begin position="308"/>
        <end position="332"/>
    </location>
</feature>
<accession>A0A814QV63</accession>
<feature type="transmembrane region" description="Helical" evidence="1">
    <location>
        <begin position="28"/>
        <end position="48"/>
    </location>
</feature>
<reference evidence="2" key="1">
    <citation type="submission" date="2021-02" db="EMBL/GenBank/DDBJ databases">
        <authorList>
            <person name="Nowell W R."/>
        </authorList>
    </citation>
    <scope>NUCLEOTIDE SEQUENCE</scope>
</reference>
<dbReference type="OrthoDB" id="10005672at2759"/>